<keyword evidence="9" id="KW-0067">ATP-binding</keyword>
<dbReference type="EC" id="2.7.13.3" evidence="3"/>
<dbReference type="InterPro" id="IPR050428">
    <property type="entry name" value="TCS_sensor_his_kinase"/>
</dbReference>
<evidence type="ECO:0000313" key="17">
    <source>
        <dbReference type="Proteomes" id="UP000001235"/>
    </source>
</evidence>
<keyword evidence="12 13" id="KW-0472">Membrane</keyword>
<feature type="domain" description="Histidine kinase" evidence="14">
    <location>
        <begin position="231"/>
        <end position="444"/>
    </location>
</feature>
<reference evidence="16 17" key="1">
    <citation type="submission" date="2010-08" db="EMBL/GenBank/DDBJ databases">
        <title>Complete sequence of Gallionella capsiferriformans ES-2.</title>
        <authorList>
            <consortium name="US DOE Joint Genome Institute"/>
            <person name="Lucas S."/>
            <person name="Copeland A."/>
            <person name="Lapidus A."/>
            <person name="Cheng J.-F."/>
            <person name="Bruce D."/>
            <person name="Goodwin L."/>
            <person name="Pitluck S."/>
            <person name="Chertkov O."/>
            <person name="Davenport K.W."/>
            <person name="Detter J.C."/>
            <person name="Han C."/>
            <person name="Tapia R."/>
            <person name="Land M."/>
            <person name="Hauser L."/>
            <person name="Chang Y.-J."/>
            <person name="Jeffries C."/>
            <person name="Kyrpides N."/>
            <person name="Ivanova N."/>
            <person name="Mikhailova N."/>
            <person name="Shelobolina E.S."/>
            <person name="Picardal F."/>
            <person name="Roden E."/>
            <person name="Emerson D."/>
            <person name="Woyke T."/>
        </authorList>
    </citation>
    <scope>NUCLEOTIDE SEQUENCE [LARGE SCALE GENOMIC DNA]</scope>
    <source>
        <strain evidence="16 17">ES-2</strain>
    </source>
</reference>
<dbReference type="PROSITE" id="PS50109">
    <property type="entry name" value="HIS_KIN"/>
    <property type="match status" value="1"/>
</dbReference>
<dbReference type="SMART" id="SM00387">
    <property type="entry name" value="HATPase_c"/>
    <property type="match status" value="1"/>
</dbReference>
<dbReference type="Gene3D" id="1.10.287.130">
    <property type="match status" value="1"/>
</dbReference>
<evidence type="ECO:0000256" key="12">
    <source>
        <dbReference type="ARBA" id="ARBA00023136"/>
    </source>
</evidence>
<dbReference type="EMBL" id="CP002159">
    <property type="protein sequence ID" value="ADL54887.1"/>
    <property type="molecule type" value="Genomic_DNA"/>
</dbReference>
<keyword evidence="17" id="KW-1185">Reference proteome</keyword>
<evidence type="ECO:0000259" key="15">
    <source>
        <dbReference type="PROSITE" id="PS50885"/>
    </source>
</evidence>
<dbReference type="GO" id="GO:0005524">
    <property type="term" value="F:ATP binding"/>
    <property type="evidence" value="ECO:0007669"/>
    <property type="project" value="UniProtKB-KW"/>
</dbReference>
<keyword evidence="7" id="KW-0547">Nucleotide-binding</keyword>
<evidence type="ECO:0000256" key="6">
    <source>
        <dbReference type="ARBA" id="ARBA00022692"/>
    </source>
</evidence>
<dbReference type="Pfam" id="PF08521">
    <property type="entry name" value="2CSK_N"/>
    <property type="match status" value="1"/>
</dbReference>
<dbReference type="PROSITE" id="PS50885">
    <property type="entry name" value="HAMP"/>
    <property type="match status" value="1"/>
</dbReference>
<evidence type="ECO:0000256" key="7">
    <source>
        <dbReference type="ARBA" id="ARBA00022741"/>
    </source>
</evidence>
<dbReference type="PANTHER" id="PTHR45436:SF14">
    <property type="entry name" value="SENSOR PROTEIN QSEC"/>
    <property type="match status" value="1"/>
</dbReference>
<gene>
    <name evidence="16" type="ordered locus">Galf_0851</name>
</gene>
<protein>
    <recommendedName>
        <fullName evidence="3">histidine kinase</fullName>
        <ecNumber evidence="3">2.7.13.3</ecNumber>
    </recommendedName>
</protein>
<dbReference type="AlphaFoldDB" id="D9SEB1"/>
<keyword evidence="6 13" id="KW-0812">Transmembrane</keyword>
<evidence type="ECO:0000256" key="8">
    <source>
        <dbReference type="ARBA" id="ARBA00022777"/>
    </source>
</evidence>
<dbReference type="SMART" id="SM00388">
    <property type="entry name" value="HisKA"/>
    <property type="match status" value="1"/>
</dbReference>
<dbReference type="InterPro" id="IPR036890">
    <property type="entry name" value="HATPase_C_sf"/>
</dbReference>
<keyword evidence="5" id="KW-0808">Transferase</keyword>
<evidence type="ECO:0000256" key="5">
    <source>
        <dbReference type="ARBA" id="ARBA00022679"/>
    </source>
</evidence>
<dbReference type="OrthoDB" id="8583694at2"/>
<dbReference type="HOGENOM" id="CLU_000445_89_37_4"/>
<dbReference type="eggNOG" id="COG2205">
    <property type="taxonomic scope" value="Bacteria"/>
</dbReference>
<dbReference type="CDD" id="cd00082">
    <property type="entry name" value="HisKA"/>
    <property type="match status" value="1"/>
</dbReference>
<dbReference type="SUPFAM" id="SSF55874">
    <property type="entry name" value="ATPase domain of HSP90 chaperone/DNA topoisomerase II/histidine kinase"/>
    <property type="match status" value="1"/>
</dbReference>
<comment type="catalytic activity">
    <reaction evidence="1">
        <text>ATP + protein L-histidine = ADP + protein N-phospho-L-histidine.</text>
        <dbReference type="EC" id="2.7.13.3"/>
    </reaction>
</comment>
<dbReference type="KEGG" id="gca:Galf_0851"/>
<dbReference type="Pfam" id="PF02518">
    <property type="entry name" value="HATPase_c"/>
    <property type="match status" value="1"/>
</dbReference>
<dbReference type="InterPro" id="IPR005467">
    <property type="entry name" value="His_kinase_dom"/>
</dbReference>
<comment type="subcellular location">
    <subcellularLocation>
        <location evidence="2">Membrane</location>
        <topology evidence="2">Multi-pass membrane protein</topology>
    </subcellularLocation>
</comment>
<dbReference type="Gene3D" id="3.30.565.10">
    <property type="entry name" value="Histidine kinase-like ATPase, C-terminal domain"/>
    <property type="match status" value="1"/>
</dbReference>
<dbReference type="STRING" id="395494.Galf_0851"/>
<dbReference type="GO" id="GO:0000155">
    <property type="term" value="F:phosphorelay sensor kinase activity"/>
    <property type="evidence" value="ECO:0007669"/>
    <property type="project" value="InterPro"/>
</dbReference>
<evidence type="ECO:0000256" key="1">
    <source>
        <dbReference type="ARBA" id="ARBA00000085"/>
    </source>
</evidence>
<evidence type="ECO:0000256" key="9">
    <source>
        <dbReference type="ARBA" id="ARBA00022840"/>
    </source>
</evidence>
<dbReference type="PRINTS" id="PR00344">
    <property type="entry name" value="BCTRLSENSOR"/>
</dbReference>
<dbReference type="InterPro" id="IPR003594">
    <property type="entry name" value="HATPase_dom"/>
</dbReference>
<dbReference type="SUPFAM" id="SSF47384">
    <property type="entry name" value="Homodimeric domain of signal transducing histidine kinase"/>
    <property type="match status" value="1"/>
</dbReference>
<evidence type="ECO:0000259" key="14">
    <source>
        <dbReference type="PROSITE" id="PS50109"/>
    </source>
</evidence>
<name>D9SEB1_GALCS</name>
<dbReference type="InterPro" id="IPR013727">
    <property type="entry name" value="2CSK_N"/>
</dbReference>
<keyword evidence="11" id="KW-0902">Two-component regulatory system</keyword>
<keyword evidence="10 13" id="KW-1133">Transmembrane helix</keyword>
<dbReference type="InterPro" id="IPR003661">
    <property type="entry name" value="HisK_dim/P_dom"/>
</dbReference>
<dbReference type="InterPro" id="IPR003660">
    <property type="entry name" value="HAMP_dom"/>
</dbReference>
<evidence type="ECO:0000256" key="2">
    <source>
        <dbReference type="ARBA" id="ARBA00004141"/>
    </source>
</evidence>
<feature type="transmembrane region" description="Helical" evidence="13">
    <location>
        <begin position="155"/>
        <end position="177"/>
    </location>
</feature>
<dbReference type="RefSeq" id="WP_013292828.1">
    <property type="nucleotide sequence ID" value="NC_014394.1"/>
</dbReference>
<evidence type="ECO:0000256" key="10">
    <source>
        <dbReference type="ARBA" id="ARBA00022989"/>
    </source>
</evidence>
<dbReference type="Proteomes" id="UP000001235">
    <property type="component" value="Chromosome"/>
</dbReference>
<feature type="domain" description="HAMP" evidence="15">
    <location>
        <begin position="171"/>
        <end position="223"/>
    </location>
</feature>
<sequence length="445" mass="48229" precursor="true">MTPSLRRRLLVLLSGTVLLAWAATAIFSYLDARHEIGEMLDSHLAQSAGLIAAQLEHEIDDDKGGMVPRQYKQERKIAFQVWDRSDSLRLRSASAPETRLSERDDGFADAVIGGKRWRVFSRWDEDGRYVVQVGERYELRDELAESVAGHLMHPLVIALPVLALLIWFAVGAGLAPLGRLAAEVGRRAPDNLAPLEESRTPREVRPLLGALNDLFERLRASLEQERRFTADATHELRTPLAAMKVQAQVALGAVDAEERAHALAQVVTGTDRTAHLVEQLLMLARLDPQTALAHARPASLRALAAECVAAQAPAAAQKNVEMGLAADDEGLVAGDSTLLAVLLRNLVDNAVRYSPAGGEIEVSIGREEGSVLLCVTDKGTGIPEVERSRVFERFYRVLGSGEEGSGLGLSIVKRIADLHRASIELADGLGGRGLAVSVRFPAWAG</sequence>
<evidence type="ECO:0000256" key="3">
    <source>
        <dbReference type="ARBA" id="ARBA00012438"/>
    </source>
</evidence>
<accession>D9SEB1</accession>
<evidence type="ECO:0000256" key="13">
    <source>
        <dbReference type="SAM" id="Phobius"/>
    </source>
</evidence>
<keyword evidence="4" id="KW-0597">Phosphoprotein</keyword>
<dbReference type="Pfam" id="PF00512">
    <property type="entry name" value="HisKA"/>
    <property type="match status" value="1"/>
</dbReference>
<evidence type="ECO:0000256" key="11">
    <source>
        <dbReference type="ARBA" id="ARBA00023012"/>
    </source>
</evidence>
<organism evidence="16 17">
    <name type="scientific">Gallionella capsiferriformans (strain ES-2)</name>
    <name type="common">Gallionella ferruginea capsiferriformans (strain ES-2)</name>
    <dbReference type="NCBI Taxonomy" id="395494"/>
    <lineage>
        <taxon>Bacteria</taxon>
        <taxon>Pseudomonadati</taxon>
        <taxon>Pseudomonadota</taxon>
        <taxon>Betaproteobacteria</taxon>
        <taxon>Nitrosomonadales</taxon>
        <taxon>Gallionellaceae</taxon>
        <taxon>Gallionella</taxon>
    </lineage>
</organism>
<keyword evidence="8 16" id="KW-0418">Kinase</keyword>
<evidence type="ECO:0000256" key="4">
    <source>
        <dbReference type="ARBA" id="ARBA00022553"/>
    </source>
</evidence>
<dbReference type="FunFam" id="1.10.287.130:FF:000035">
    <property type="entry name" value="Two-component sensor histidine kinase"/>
    <property type="match status" value="1"/>
</dbReference>
<dbReference type="InterPro" id="IPR004358">
    <property type="entry name" value="Sig_transdc_His_kin-like_C"/>
</dbReference>
<dbReference type="GO" id="GO:0005886">
    <property type="term" value="C:plasma membrane"/>
    <property type="evidence" value="ECO:0007669"/>
    <property type="project" value="TreeGrafter"/>
</dbReference>
<evidence type="ECO:0000313" key="16">
    <source>
        <dbReference type="EMBL" id="ADL54887.1"/>
    </source>
</evidence>
<proteinExistence type="predicted"/>
<dbReference type="Gene3D" id="1.20.5.1040">
    <property type="entry name" value="Sensor protein qsec"/>
    <property type="match status" value="1"/>
</dbReference>
<dbReference type="InterPro" id="IPR036097">
    <property type="entry name" value="HisK_dim/P_sf"/>
</dbReference>
<dbReference type="PANTHER" id="PTHR45436">
    <property type="entry name" value="SENSOR HISTIDINE KINASE YKOH"/>
    <property type="match status" value="1"/>
</dbReference>